<sequence>MNQTMKFSGAVCPSVIPLDDSGQIDLTGLEKHMARLSDSGINGILLSGTIGEFATMSVRERAMLILEARKMSDLPLIAHISSTVEEDMLYLADAAYDSGYDAVMVLPQYYYAQTSRQLLSYFRSLDRKLAGDWFIYNFPARTGCDVDAHLVRMLAESCPRFIGIKDTVDCASHTRAIVNAVTPLRKDFAVFAGFDEYFVPNLMNGGAGVLSGLNNVVPELFAQIMRAYRAGDLNEVAGLHKEIGRLSGIYAIGDDFVSTIKTAISRKYGYMTPVSRNHNGQLTADQADCLDKLFGL</sequence>
<dbReference type="PRINTS" id="PR00146">
    <property type="entry name" value="DHPICSNTHASE"/>
</dbReference>
<dbReference type="AlphaFoldDB" id="A0A142CLC3"/>
<geneLocation type="plasmid" evidence="6">
    <name>p80-547</name>
</geneLocation>
<dbReference type="EC" id="4.3.3.7" evidence="6"/>
<keyword evidence="6" id="KW-0614">Plasmid</keyword>
<dbReference type="PROSITE" id="PS00666">
    <property type="entry name" value="DHDPS_2"/>
    <property type="match status" value="1"/>
</dbReference>
<feature type="active site" description="Proton donor/acceptor" evidence="5">
    <location>
        <position position="136"/>
    </location>
</feature>
<evidence type="ECO:0000256" key="1">
    <source>
        <dbReference type="ARBA" id="ARBA00007592"/>
    </source>
</evidence>
<evidence type="ECO:0000256" key="2">
    <source>
        <dbReference type="ARBA" id="ARBA00023239"/>
    </source>
</evidence>
<evidence type="ECO:0000256" key="3">
    <source>
        <dbReference type="ARBA" id="ARBA00023270"/>
    </source>
</evidence>
<comment type="similarity">
    <text evidence="1 4">Belongs to the DapA family.</text>
</comment>
<protein>
    <submittedName>
        <fullName evidence="6">4-hydroxy-tetrahydrodipicolinate synthase</fullName>
        <ecNumber evidence="6">4.3.3.7</ecNumber>
    </submittedName>
</protein>
<dbReference type="PIRSF" id="PIRSF001365">
    <property type="entry name" value="DHDPS"/>
    <property type="match status" value="1"/>
</dbReference>
<dbReference type="InterPro" id="IPR013785">
    <property type="entry name" value="Aldolase_TIM"/>
</dbReference>
<proteinExistence type="inferred from homology"/>
<evidence type="ECO:0000256" key="5">
    <source>
        <dbReference type="PIRSR" id="PIRSR001365-1"/>
    </source>
</evidence>
<dbReference type="Pfam" id="PF00701">
    <property type="entry name" value="DHDPS"/>
    <property type="match status" value="1"/>
</dbReference>
<dbReference type="SMART" id="SM01130">
    <property type="entry name" value="DHDPS"/>
    <property type="match status" value="1"/>
</dbReference>
<dbReference type="EMBL" id="KT754160">
    <property type="protein sequence ID" value="AMQ11368.1"/>
    <property type="molecule type" value="Genomic_DNA"/>
</dbReference>
<dbReference type="SUPFAM" id="SSF51569">
    <property type="entry name" value="Aldolase"/>
    <property type="match status" value="1"/>
</dbReference>
<keyword evidence="3" id="KW-0704">Schiff base</keyword>
<dbReference type="GO" id="GO:0008840">
    <property type="term" value="F:4-hydroxy-tetrahydrodipicolinate synthase activity"/>
    <property type="evidence" value="ECO:0007669"/>
    <property type="project" value="UniProtKB-EC"/>
</dbReference>
<feature type="active site" description="Schiff-base intermediate with substrate" evidence="5">
    <location>
        <position position="165"/>
    </location>
</feature>
<keyword evidence="2 4" id="KW-0456">Lyase</keyword>
<evidence type="ECO:0000313" key="6">
    <source>
        <dbReference type="EMBL" id="AMQ11368.1"/>
    </source>
</evidence>
<name>A0A142CLC3_SHIDY</name>
<dbReference type="GO" id="GO:0044281">
    <property type="term" value="P:small molecule metabolic process"/>
    <property type="evidence" value="ECO:0007669"/>
    <property type="project" value="UniProtKB-ARBA"/>
</dbReference>
<dbReference type="RefSeq" id="WP_001077068.1">
    <property type="nucleotide sequence ID" value="NZ_KT754160.1"/>
</dbReference>
<dbReference type="InterPro" id="IPR020625">
    <property type="entry name" value="Schiff_base-form_aldolases_AS"/>
</dbReference>
<dbReference type="PANTHER" id="PTHR12128:SF66">
    <property type="entry name" value="4-HYDROXY-2-OXOGLUTARATE ALDOLASE, MITOCHONDRIAL"/>
    <property type="match status" value="1"/>
</dbReference>
<evidence type="ECO:0000256" key="4">
    <source>
        <dbReference type="PIRNR" id="PIRNR001365"/>
    </source>
</evidence>
<dbReference type="Gene3D" id="3.20.20.70">
    <property type="entry name" value="Aldolase class I"/>
    <property type="match status" value="1"/>
</dbReference>
<dbReference type="InterPro" id="IPR002220">
    <property type="entry name" value="DapA-like"/>
</dbReference>
<organism evidence="6">
    <name type="scientific">Shigella dysenteriae</name>
    <dbReference type="NCBI Taxonomy" id="622"/>
    <lineage>
        <taxon>Bacteria</taxon>
        <taxon>Pseudomonadati</taxon>
        <taxon>Pseudomonadota</taxon>
        <taxon>Gammaproteobacteria</taxon>
        <taxon>Enterobacterales</taxon>
        <taxon>Enterobacteriaceae</taxon>
        <taxon>Shigella</taxon>
    </lineage>
</organism>
<reference evidence="6" key="1">
    <citation type="journal article" date="2016" name="Nat. Microbiol.">
        <title>Global phylogeography and evolutionary history of Shigella dysenteriae type 1.</title>
        <authorList>
            <person name="Njamkepo E."/>
            <person name="Fawal N."/>
            <person name="Tran-Dien A."/>
            <person name="Hawkey J."/>
            <person name="Strockbine N."/>
            <person name="Jenkins C."/>
            <person name="Talukder K.A."/>
            <person name="Bercion R."/>
            <person name="Kuleshov K."/>
            <person name="Kolinska R."/>
            <person name="Russell J.E."/>
            <person name="Kaftyreva L."/>
            <person name="Accou-Demartin M."/>
            <person name="Karas A."/>
            <person name="Vandenberg O."/>
            <person name="Mather A.E."/>
            <person name="Mason C.J."/>
            <person name="Page A.J."/>
            <person name="Ramamurthy T."/>
            <person name="Bizet C."/>
            <person name="Gamian A."/>
            <person name="Carle I."/>
            <person name="Sow A.G."/>
            <person name="Bouchier C."/>
            <person name="Wester A.L."/>
            <person name="Lejay-Collin M."/>
            <person name="Fonkoua M.C."/>
            <person name="Hello S.L."/>
            <person name="Blaser M.J."/>
            <person name="Jernberg C."/>
            <person name="Ruckly C."/>
            <person name="Merens A."/>
            <person name="Page A.L."/>
            <person name="Aslett M."/>
            <person name="Roggentin P."/>
            <person name="Fruth A."/>
            <person name="Denamur E."/>
            <person name="Venkatesan M."/>
            <person name="Bercovier H."/>
            <person name="Bodhidatta L."/>
            <person name="Chiou C.S."/>
            <person name="Clermont D."/>
            <person name="Colonna B."/>
            <person name="Egorova S."/>
            <person name="Pazhani G.P."/>
            <person name="Ezernitchi A.V."/>
            <person name="Guigon G."/>
            <person name="Harris S.R."/>
            <person name="Izumiya H."/>
            <person name="Korzeniowska-Kowal A."/>
            <person name="Lutynska A."/>
            <person name="Gouali M."/>
            <person name="Grimont F."/>
            <person name="Langendorf C."/>
            <person name="Marejkova M."/>
            <person name="Peterson L.A."/>
            <person name="Perez-Perez G."/>
            <person name="Ngandjio A."/>
            <person name="Podkolzin A."/>
            <person name="Souche E."/>
            <person name="Makarova M."/>
            <person name="Shipulin G.A."/>
            <person name="Ye C."/>
            <person name="Zemlickova H."/>
            <person name="Herpay M."/>
            <person name="Grimont P.A."/>
            <person name="Parkhill J."/>
            <person name="Sansonetti P."/>
            <person name="Holt K.E."/>
            <person name="Brisse S."/>
            <person name="Thomson N.R."/>
            <person name="Weill F.X."/>
        </authorList>
    </citation>
    <scope>NUCLEOTIDE SEQUENCE</scope>
    <source>
        <strain evidence="6">80-547</strain>
        <plasmid evidence="6">p80-547</plasmid>
    </source>
</reference>
<accession>A0A142CLC3</accession>
<dbReference type="PANTHER" id="PTHR12128">
    <property type="entry name" value="DIHYDRODIPICOLINATE SYNTHASE"/>
    <property type="match status" value="1"/>
</dbReference>
<dbReference type="CDD" id="cd00408">
    <property type="entry name" value="DHDPS-like"/>
    <property type="match status" value="1"/>
</dbReference>